<dbReference type="RefSeq" id="WP_015903602.1">
    <property type="nucleotide sequence ID" value="NC_012108.1"/>
</dbReference>
<dbReference type="InterPro" id="IPR040758">
    <property type="entry name" value="PrmC_N"/>
</dbReference>
<dbReference type="InterPro" id="IPR019874">
    <property type="entry name" value="RF_methyltr_PrmC"/>
</dbReference>
<dbReference type="Gene3D" id="3.40.50.150">
    <property type="entry name" value="Vaccinia Virus protein VP39"/>
    <property type="match status" value="1"/>
</dbReference>
<keyword evidence="2 5" id="KW-0808">Transferase</keyword>
<keyword evidence="3 5" id="KW-0949">S-adenosyl-L-methionine</keyword>
<dbReference type="Proteomes" id="UP000000442">
    <property type="component" value="Chromosome"/>
</dbReference>
<sequence length="295" mass="32808">MGADRDLWTIRRILAWTEGYFEEKEIDSPRLTAEILLSHALSIKRLDLYLQHDRPLNRDELAAFRQLIERRGDREPVAYITGTKGFWESEFTVAPGVLIPRPDTEVLVEQALEFLARKNISMGRVLELGVGSGAVIISIAKANPGLYCFATDISLIPLEVAAFNVKQELELPNLSFVAGSWFSPFNGRAKFDLIVSNPPYIPTGDIQGLQPEVSRFEPSLALDGGEDGLDCIRLIMAKACDHLVPGGVLLMETGSGQRRGVEKIFKECPGFSTVEFFNDYAGLHRVVRLGKKDCQ</sequence>
<dbReference type="NCBIfam" id="TIGR00536">
    <property type="entry name" value="hemK_fam"/>
    <property type="match status" value="1"/>
</dbReference>
<proteinExistence type="inferred from homology"/>
<gene>
    <name evidence="8" type="primary">hemK</name>
    <name evidence="5" type="synonym">prmC</name>
    <name evidence="8" type="ordered locus">HRM2_17090</name>
</gene>
<dbReference type="eggNOG" id="COG2890">
    <property type="taxonomic scope" value="Bacteria"/>
</dbReference>
<dbReference type="PANTHER" id="PTHR18895">
    <property type="entry name" value="HEMK METHYLTRANSFERASE"/>
    <property type="match status" value="1"/>
</dbReference>
<evidence type="ECO:0000256" key="1">
    <source>
        <dbReference type="ARBA" id="ARBA00022603"/>
    </source>
</evidence>
<dbReference type="GO" id="GO:0102559">
    <property type="term" value="F:peptide chain release factor N(5)-glutamine methyltransferase activity"/>
    <property type="evidence" value="ECO:0007669"/>
    <property type="project" value="UniProtKB-EC"/>
</dbReference>
<dbReference type="InterPro" id="IPR007848">
    <property type="entry name" value="Small_mtfrase_dom"/>
</dbReference>
<comment type="similarity">
    <text evidence="5">Belongs to the protein N5-glutamine methyltransferase family. PrmC subfamily.</text>
</comment>
<dbReference type="OrthoDB" id="9800643at2"/>
<dbReference type="GO" id="GO:0032259">
    <property type="term" value="P:methylation"/>
    <property type="evidence" value="ECO:0007669"/>
    <property type="project" value="UniProtKB-KW"/>
</dbReference>
<organism evidence="8 9">
    <name type="scientific">Desulforapulum autotrophicum (strain ATCC 43914 / DSM 3382 / VKM B-1955 / HRM2)</name>
    <name type="common">Desulfobacterium autotrophicum</name>
    <dbReference type="NCBI Taxonomy" id="177437"/>
    <lineage>
        <taxon>Bacteria</taxon>
        <taxon>Pseudomonadati</taxon>
        <taxon>Thermodesulfobacteriota</taxon>
        <taxon>Desulfobacteria</taxon>
        <taxon>Desulfobacterales</taxon>
        <taxon>Desulfobacteraceae</taxon>
        <taxon>Desulforapulum</taxon>
    </lineage>
</organism>
<feature type="binding site" evidence="5">
    <location>
        <position position="152"/>
    </location>
    <ligand>
        <name>S-adenosyl-L-methionine</name>
        <dbReference type="ChEBI" id="CHEBI:59789"/>
    </ligand>
</feature>
<evidence type="ECO:0000256" key="2">
    <source>
        <dbReference type="ARBA" id="ARBA00022679"/>
    </source>
</evidence>
<dbReference type="InterPro" id="IPR029063">
    <property type="entry name" value="SAM-dependent_MTases_sf"/>
</dbReference>
<dbReference type="STRING" id="177437.HRM2_17090"/>
<comment type="function">
    <text evidence="5">Methylates the class 1 translation termination release factors RF1/PrfA and RF2/PrfB on the glutamine residue of the universally conserved GGQ motif.</text>
</comment>
<keyword evidence="1 5" id="KW-0489">Methyltransferase</keyword>
<dbReference type="AlphaFoldDB" id="C0QB16"/>
<dbReference type="NCBIfam" id="TIGR03534">
    <property type="entry name" value="RF_mod_PrmC"/>
    <property type="match status" value="1"/>
</dbReference>
<comment type="catalytic activity">
    <reaction evidence="4 5">
        <text>L-glutaminyl-[peptide chain release factor] + S-adenosyl-L-methionine = N(5)-methyl-L-glutaminyl-[peptide chain release factor] + S-adenosyl-L-homocysteine + H(+)</text>
        <dbReference type="Rhea" id="RHEA:42896"/>
        <dbReference type="Rhea" id="RHEA-COMP:10271"/>
        <dbReference type="Rhea" id="RHEA-COMP:10272"/>
        <dbReference type="ChEBI" id="CHEBI:15378"/>
        <dbReference type="ChEBI" id="CHEBI:30011"/>
        <dbReference type="ChEBI" id="CHEBI:57856"/>
        <dbReference type="ChEBI" id="CHEBI:59789"/>
        <dbReference type="ChEBI" id="CHEBI:61891"/>
        <dbReference type="EC" id="2.1.1.297"/>
    </reaction>
</comment>
<dbReference type="InterPro" id="IPR050320">
    <property type="entry name" value="N5-glutamine_MTase"/>
</dbReference>
<dbReference type="Pfam" id="PF05175">
    <property type="entry name" value="MTS"/>
    <property type="match status" value="1"/>
</dbReference>
<dbReference type="HAMAP" id="MF_02126">
    <property type="entry name" value="RF_methyltr_PrmC"/>
    <property type="match status" value="1"/>
</dbReference>
<dbReference type="Pfam" id="PF17827">
    <property type="entry name" value="PrmC_N"/>
    <property type="match status" value="1"/>
</dbReference>
<evidence type="ECO:0000313" key="8">
    <source>
        <dbReference type="EMBL" id="ACN14815.1"/>
    </source>
</evidence>
<feature type="domain" description="Methyltransferase small" evidence="6">
    <location>
        <begin position="118"/>
        <end position="200"/>
    </location>
</feature>
<dbReference type="InterPro" id="IPR002052">
    <property type="entry name" value="DNA_methylase_N6_adenine_CS"/>
</dbReference>
<evidence type="ECO:0000256" key="3">
    <source>
        <dbReference type="ARBA" id="ARBA00022691"/>
    </source>
</evidence>
<evidence type="ECO:0000313" key="9">
    <source>
        <dbReference type="Proteomes" id="UP000000442"/>
    </source>
</evidence>
<protein>
    <recommendedName>
        <fullName evidence="5">Release factor glutamine methyltransferase</fullName>
        <shortName evidence="5">RF MTase</shortName>
        <ecNumber evidence="5">2.1.1.297</ecNumber>
    </recommendedName>
    <alternativeName>
        <fullName evidence="5">N5-glutamine methyltransferase PrmC</fullName>
    </alternativeName>
    <alternativeName>
        <fullName evidence="5">Protein-(glutamine-N5) MTase PrmC</fullName>
    </alternativeName>
    <alternativeName>
        <fullName evidence="5">Protein-glutamine N-methyltransferase PrmC</fullName>
    </alternativeName>
</protein>
<feature type="domain" description="Release factor glutamine methyltransferase N-terminal" evidence="7">
    <location>
        <begin position="13"/>
        <end position="82"/>
    </location>
</feature>
<dbReference type="HOGENOM" id="CLU_018398_3_1_7"/>
<reference evidence="8 9" key="1">
    <citation type="journal article" date="2009" name="Environ. Microbiol.">
        <title>Genome sequence of Desulfobacterium autotrophicum HRM2, a marine sulfate reducer oxidizing organic carbon completely to carbon dioxide.</title>
        <authorList>
            <person name="Strittmatter A.W."/>
            <person name="Liesegang H."/>
            <person name="Rabus R."/>
            <person name="Decker I."/>
            <person name="Amann J."/>
            <person name="Andres S."/>
            <person name="Henne A."/>
            <person name="Fricke W.F."/>
            <person name="Martinez-Arias R."/>
            <person name="Bartels D."/>
            <person name="Goesmann A."/>
            <person name="Krause L."/>
            <person name="Puehler A."/>
            <person name="Klenk H.P."/>
            <person name="Richter M."/>
            <person name="Schuler M."/>
            <person name="Gloeckner F.O."/>
            <person name="Meyerdierks A."/>
            <person name="Gottschalk G."/>
            <person name="Amann R."/>
        </authorList>
    </citation>
    <scope>NUCLEOTIDE SEQUENCE [LARGE SCALE GENOMIC DNA]</scope>
    <source>
        <strain evidence="9">ATCC 43914 / DSM 3382 / HRM2</strain>
    </source>
</reference>
<feature type="binding site" evidence="5">
    <location>
        <position position="181"/>
    </location>
    <ligand>
        <name>S-adenosyl-L-methionine</name>
        <dbReference type="ChEBI" id="CHEBI:59789"/>
    </ligand>
</feature>
<dbReference type="PANTHER" id="PTHR18895:SF74">
    <property type="entry name" value="MTRF1L RELEASE FACTOR GLUTAMINE METHYLTRANSFERASE"/>
    <property type="match status" value="1"/>
</dbReference>
<dbReference type="GO" id="GO:0003676">
    <property type="term" value="F:nucleic acid binding"/>
    <property type="evidence" value="ECO:0007669"/>
    <property type="project" value="InterPro"/>
</dbReference>
<dbReference type="InterPro" id="IPR004556">
    <property type="entry name" value="HemK-like"/>
</dbReference>
<dbReference type="Gene3D" id="1.10.8.10">
    <property type="entry name" value="DNA helicase RuvA subunit, C-terminal domain"/>
    <property type="match status" value="1"/>
</dbReference>
<evidence type="ECO:0000256" key="4">
    <source>
        <dbReference type="ARBA" id="ARBA00048391"/>
    </source>
</evidence>
<accession>C0QB16</accession>
<evidence type="ECO:0000256" key="5">
    <source>
        <dbReference type="HAMAP-Rule" id="MF_02126"/>
    </source>
</evidence>
<evidence type="ECO:0000259" key="7">
    <source>
        <dbReference type="Pfam" id="PF17827"/>
    </source>
</evidence>
<name>C0QB16_DESAH</name>
<dbReference type="KEGG" id="dat:HRM2_17090"/>
<evidence type="ECO:0000259" key="6">
    <source>
        <dbReference type="Pfam" id="PF05175"/>
    </source>
</evidence>
<feature type="binding site" evidence="5">
    <location>
        <begin position="197"/>
        <end position="200"/>
    </location>
    <ligand>
        <name>substrate</name>
    </ligand>
</feature>
<dbReference type="EC" id="2.1.1.297" evidence="5"/>
<dbReference type="SUPFAM" id="SSF53335">
    <property type="entry name" value="S-adenosyl-L-methionine-dependent methyltransferases"/>
    <property type="match status" value="1"/>
</dbReference>
<dbReference type="PROSITE" id="PS00092">
    <property type="entry name" value="N6_MTASE"/>
    <property type="match status" value="1"/>
</dbReference>
<feature type="binding site" evidence="5">
    <location>
        <position position="197"/>
    </location>
    <ligand>
        <name>S-adenosyl-L-methionine</name>
        <dbReference type="ChEBI" id="CHEBI:59789"/>
    </ligand>
</feature>
<dbReference type="EMBL" id="CP001087">
    <property type="protein sequence ID" value="ACN14815.1"/>
    <property type="molecule type" value="Genomic_DNA"/>
</dbReference>
<feature type="binding site" evidence="5">
    <location>
        <begin position="129"/>
        <end position="133"/>
    </location>
    <ligand>
        <name>S-adenosyl-L-methionine</name>
        <dbReference type="ChEBI" id="CHEBI:59789"/>
    </ligand>
</feature>
<dbReference type="CDD" id="cd02440">
    <property type="entry name" value="AdoMet_MTases"/>
    <property type="match status" value="1"/>
</dbReference>
<keyword evidence="9" id="KW-1185">Reference proteome</keyword>